<dbReference type="GO" id="GO:0016747">
    <property type="term" value="F:acyltransferase activity, transferring groups other than amino-acyl groups"/>
    <property type="evidence" value="ECO:0007669"/>
    <property type="project" value="InterPro"/>
</dbReference>
<dbReference type="GO" id="GO:0005840">
    <property type="term" value="C:ribosome"/>
    <property type="evidence" value="ECO:0007669"/>
    <property type="project" value="UniProtKB-KW"/>
</dbReference>
<dbReference type="AlphaFoldDB" id="A0A846QT23"/>
<keyword evidence="2" id="KW-0687">Ribonucleoprotein</keyword>
<evidence type="ECO:0000313" key="2">
    <source>
        <dbReference type="EMBL" id="NJB71208.1"/>
    </source>
</evidence>
<comment type="caution">
    <text evidence="2">The sequence shown here is derived from an EMBL/GenBank/DDBJ whole genome shotgun (WGS) entry which is preliminary data.</text>
</comment>
<dbReference type="SUPFAM" id="SSF55729">
    <property type="entry name" value="Acyl-CoA N-acyltransferases (Nat)"/>
    <property type="match status" value="1"/>
</dbReference>
<keyword evidence="3" id="KW-1185">Reference proteome</keyword>
<evidence type="ECO:0000259" key="1">
    <source>
        <dbReference type="Pfam" id="PF00583"/>
    </source>
</evidence>
<dbReference type="Pfam" id="PF00583">
    <property type="entry name" value="Acetyltransf_1"/>
    <property type="match status" value="1"/>
</dbReference>
<keyword evidence="2" id="KW-0689">Ribosomal protein</keyword>
<dbReference type="EMBL" id="JAATJJ010000001">
    <property type="protein sequence ID" value="NJB71208.1"/>
    <property type="molecule type" value="Genomic_DNA"/>
</dbReference>
<sequence>MANNGAILYKKASSIGELKQIIELQQKNLITQISNEEKKREGFVTASHSMEILKEMNDVCPHTLALYNNKVIGYALSMHPIFSTTLKVLEPMFKEIDRVFPKENKYISMGQICIEKNYRGQGVFRNLYKKMKENIFPEFDYIITGVDEKNTRSLNAHYATGFKDLSTISSGGQTWKIIVLK</sequence>
<gene>
    <name evidence="2" type="ORF">GGR42_001670</name>
</gene>
<feature type="domain" description="N-acetyltransferase" evidence="1">
    <location>
        <begin position="48"/>
        <end position="162"/>
    </location>
</feature>
<reference evidence="2 3" key="1">
    <citation type="submission" date="2020-03" db="EMBL/GenBank/DDBJ databases">
        <title>Genomic Encyclopedia of Type Strains, Phase IV (KMG-IV): sequencing the most valuable type-strain genomes for metagenomic binning, comparative biology and taxonomic classification.</title>
        <authorList>
            <person name="Goeker M."/>
        </authorList>
    </citation>
    <scope>NUCLEOTIDE SEQUENCE [LARGE SCALE GENOMIC DNA]</scope>
    <source>
        <strain evidence="2 3">DSM 29762</strain>
    </source>
</reference>
<protein>
    <submittedName>
        <fullName evidence="2">Ribosomal protein S18 acetylase RimI-like enzyme</fullName>
    </submittedName>
</protein>
<dbReference type="RefSeq" id="WP_167962759.1">
    <property type="nucleotide sequence ID" value="NZ_JAATJJ010000001.1"/>
</dbReference>
<dbReference type="Proteomes" id="UP000590442">
    <property type="component" value="Unassembled WGS sequence"/>
</dbReference>
<dbReference type="InterPro" id="IPR016181">
    <property type="entry name" value="Acyl_CoA_acyltransferase"/>
</dbReference>
<evidence type="ECO:0000313" key="3">
    <source>
        <dbReference type="Proteomes" id="UP000590442"/>
    </source>
</evidence>
<organism evidence="2 3">
    <name type="scientific">Saonia flava</name>
    <dbReference type="NCBI Taxonomy" id="523696"/>
    <lineage>
        <taxon>Bacteria</taxon>
        <taxon>Pseudomonadati</taxon>
        <taxon>Bacteroidota</taxon>
        <taxon>Flavobacteriia</taxon>
        <taxon>Flavobacteriales</taxon>
        <taxon>Flavobacteriaceae</taxon>
        <taxon>Saonia</taxon>
    </lineage>
</organism>
<name>A0A846QT23_9FLAO</name>
<dbReference type="InterPro" id="IPR000182">
    <property type="entry name" value="GNAT_dom"/>
</dbReference>
<accession>A0A846QT23</accession>
<proteinExistence type="predicted"/>
<dbReference type="Gene3D" id="3.40.630.30">
    <property type="match status" value="1"/>
</dbReference>